<keyword evidence="2" id="KW-0378">Hydrolase</keyword>
<evidence type="ECO:0000313" key="2">
    <source>
        <dbReference type="EMBL" id="MEJ1089999.1"/>
    </source>
</evidence>
<gene>
    <name evidence="2" type="ORF">WDU99_16900</name>
</gene>
<dbReference type="Gene3D" id="3.40.50.1820">
    <property type="entry name" value="alpha/beta hydrolase"/>
    <property type="match status" value="1"/>
</dbReference>
<accession>A0ABU8LF80</accession>
<evidence type="ECO:0000259" key="1">
    <source>
        <dbReference type="Pfam" id="PF12697"/>
    </source>
</evidence>
<dbReference type="InterPro" id="IPR029058">
    <property type="entry name" value="AB_hydrolase_fold"/>
</dbReference>
<reference evidence="2 3" key="1">
    <citation type="submission" date="2024-02" db="EMBL/GenBank/DDBJ databases">
        <authorList>
            <person name="Saticioglu I.B."/>
        </authorList>
    </citation>
    <scope>NUCLEOTIDE SEQUENCE [LARGE SCALE GENOMIC DNA]</scope>
    <source>
        <strain evidence="2 3">Mu-80</strain>
    </source>
</reference>
<dbReference type="EMBL" id="JBBDGM010000023">
    <property type="protein sequence ID" value="MEJ1089999.1"/>
    <property type="molecule type" value="Genomic_DNA"/>
</dbReference>
<dbReference type="SUPFAM" id="SSF53474">
    <property type="entry name" value="alpha/beta-Hydrolases"/>
    <property type="match status" value="1"/>
</dbReference>
<protein>
    <submittedName>
        <fullName evidence="2">Alpha/beta fold hydrolase</fullName>
    </submittedName>
</protein>
<evidence type="ECO:0000313" key="3">
    <source>
        <dbReference type="Proteomes" id="UP001371224"/>
    </source>
</evidence>
<keyword evidence="3" id="KW-1185">Reference proteome</keyword>
<dbReference type="RefSeq" id="WP_337333641.1">
    <property type="nucleotide sequence ID" value="NZ_JBBDGM010000023.1"/>
</dbReference>
<comment type="caution">
    <text evidence="2">The sequence shown here is derived from an EMBL/GenBank/DDBJ whole genome shotgun (WGS) entry which is preliminary data.</text>
</comment>
<organism evidence="2 3">
    <name type="scientific">Microbacterium bandirmense</name>
    <dbReference type="NCBI Taxonomy" id="3122050"/>
    <lineage>
        <taxon>Bacteria</taxon>
        <taxon>Bacillati</taxon>
        <taxon>Actinomycetota</taxon>
        <taxon>Actinomycetes</taxon>
        <taxon>Micrococcales</taxon>
        <taxon>Microbacteriaceae</taxon>
        <taxon>Microbacterium</taxon>
    </lineage>
</organism>
<name>A0ABU8LF80_9MICO</name>
<dbReference type="Pfam" id="PF12697">
    <property type="entry name" value="Abhydrolase_6"/>
    <property type="match status" value="1"/>
</dbReference>
<proteinExistence type="predicted"/>
<dbReference type="Proteomes" id="UP001371224">
    <property type="component" value="Unassembled WGS sequence"/>
</dbReference>
<dbReference type="GO" id="GO:0016787">
    <property type="term" value="F:hydrolase activity"/>
    <property type="evidence" value="ECO:0007669"/>
    <property type="project" value="UniProtKB-KW"/>
</dbReference>
<feature type="domain" description="AB hydrolase-1" evidence="1">
    <location>
        <begin position="75"/>
        <end position="222"/>
    </location>
</feature>
<sequence>MPALQNTVAAGIRFSSRIAPALGGRLALEAFFATARMRVRDDDSATHDAARRATIQVRGRDVTTYRWGTGTRAALLVHGWNGRASQFATLVRDLVGEGYRVVAFDAPAHGDSPGRRTDVRDWVVAIRLLSDAEGPFGLIVGHSFGAFATLASLRDGVEAPRVVSVAGAGEVLAFHDQFACNVGLPDGARRSFEDGFYRRIGVSREESDARYDSLAQPLPLQTELLIVHDRGDRALDVRHSERLHAAHPAQSRLILTQCNGHNRVLSADPVLDAVLAFGDGGLEGASQLSETPLRATP</sequence>
<dbReference type="InterPro" id="IPR000073">
    <property type="entry name" value="AB_hydrolase_1"/>
</dbReference>